<evidence type="ECO:0000256" key="2">
    <source>
        <dbReference type="ARBA" id="ARBA00022475"/>
    </source>
</evidence>
<proteinExistence type="predicted"/>
<dbReference type="Proteomes" id="UP000052268">
    <property type="component" value="Unassembled WGS sequence"/>
</dbReference>
<comment type="caution">
    <text evidence="9">The sequence shown here is derived from an EMBL/GenBank/DDBJ whole genome shotgun (WGS) entry which is preliminary data.</text>
</comment>
<dbReference type="PANTHER" id="PTHR33908">
    <property type="entry name" value="MANNOSYLTRANSFERASE YKCB-RELATED"/>
    <property type="match status" value="1"/>
</dbReference>
<evidence type="ECO:0000256" key="1">
    <source>
        <dbReference type="ARBA" id="ARBA00004651"/>
    </source>
</evidence>
<feature type="transmembrane region" description="Helical" evidence="8">
    <location>
        <begin position="387"/>
        <end position="407"/>
    </location>
</feature>
<dbReference type="GO" id="GO:0016763">
    <property type="term" value="F:pentosyltransferase activity"/>
    <property type="evidence" value="ECO:0007669"/>
    <property type="project" value="TreeGrafter"/>
</dbReference>
<evidence type="ECO:0000256" key="7">
    <source>
        <dbReference type="ARBA" id="ARBA00023136"/>
    </source>
</evidence>
<protein>
    <submittedName>
        <fullName evidence="9">Glycosyl transferase</fullName>
    </submittedName>
</protein>
<reference evidence="9 10" key="1">
    <citation type="journal article" date="2015" name="G3 (Bethesda)">
        <title>Insights into Ongoing Evolution of the Hexachlorocyclohexane Catabolic Pathway from Comparative Genomics of Ten Sphingomonadaceae Strains.</title>
        <authorList>
            <person name="Pearce S.L."/>
            <person name="Oakeshott J.G."/>
            <person name="Pandey G."/>
        </authorList>
    </citation>
    <scope>NUCLEOTIDE SEQUENCE [LARGE SCALE GENOMIC DNA]</scope>
    <source>
        <strain evidence="9 10">LL02</strain>
    </source>
</reference>
<dbReference type="AlphaFoldDB" id="A0A0J7XUG5"/>
<feature type="transmembrane region" description="Helical" evidence="8">
    <location>
        <begin position="357"/>
        <end position="375"/>
    </location>
</feature>
<evidence type="ECO:0000256" key="5">
    <source>
        <dbReference type="ARBA" id="ARBA00022692"/>
    </source>
</evidence>
<feature type="transmembrane region" description="Helical" evidence="8">
    <location>
        <begin position="413"/>
        <end position="431"/>
    </location>
</feature>
<dbReference type="GO" id="GO:0005886">
    <property type="term" value="C:plasma membrane"/>
    <property type="evidence" value="ECO:0007669"/>
    <property type="project" value="UniProtKB-SubCell"/>
</dbReference>
<accession>A0A0J7XUG5</accession>
<organism evidence="9 10">
    <name type="scientific">Novosphingobium barchaimii LL02</name>
    <dbReference type="NCBI Taxonomy" id="1114963"/>
    <lineage>
        <taxon>Bacteria</taxon>
        <taxon>Pseudomonadati</taxon>
        <taxon>Pseudomonadota</taxon>
        <taxon>Alphaproteobacteria</taxon>
        <taxon>Sphingomonadales</taxon>
        <taxon>Sphingomonadaceae</taxon>
        <taxon>Novosphingobium</taxon>
    </lineage>
</organism>
<evidence type="ECO:0000256" key="6">
    <source>
        <dbReference type="ARBA" id="ARBA00022989"/>
    </source>
</evidence>
<dbReference type="EMBL" id="JACU01000005">
    <property type="protein sequence ID" value="KMS55441.1"/>
    <property type="molecule type" value="Genomic_DNA"/>
</dbReference>
<evidence type="ECO:0000256" key="4">
    <source>
        <dbReference type="ARBA" id="ARBA00022679"/>
    </source>
</evidence>
<keyword evidence="6 8" id="KW-1133">Transmembrane helix</keyword>
<dbReference type="OrthoDB" id="136232at2"/>
<feature type="transmembrane region" description="Helical" evidence="8">
    <location>
        <begin position="28"/>
        <end position="46"/>
    </location>
</feature>
<keyword evidence="4 9" id="KW-0808">Transferase</keyword>
<dbReference type="InterPro" id="IPR050297">
    <property type="entry name" value="LipidA_mod_glycosyltrf_83"/>
</dbReference>
<evidence type="ECO:0000313" key="10">
    <source>
        <dbReference type="Proteomes" id="UP000052268"/>
    </source>
</evidence>
<feature type="transmembrane region" description="Helical" evidence="8">
    <location>
        <begin position="141"/>
        <end position="170"/>
    </location>
</feature>
<dbReference type="PATRIC" id="fig|1114963.3.peg.2962"/>
<keyword evidence="2" id="KW-1003">Cell membrane</keyword>
<feature type="transmembrane region" description="Helical" evidence="8">
    <location>
        <begin position="182"/>
        <end position="208"/>
    </location>
</feature>
<keyword evidence="3" id="KW-0328">Glycosyltransferase</keyword>
<gene>
    <name evidence="9" type="ORF">V474_20625</name>
</gene>
<keyword evidence="7 8" id="KW-0472">Membrane</keyword>
<comment type="subcellular location">
    <subcellularLocation>
        <location evidence="1">Cell membrane</location>
        <topology evidence="1">Multi-pass membrane protein</topology>
    </subcellularLocation>
</comment>
<name>A0A0J7XUG5_9SPHN</name>
<feature type="transmembrane region" description="Helical" evidence="8">
    <location>
        <begin position="220"/>
        <end position="240"/>
    </location>
</feature>
<evidence type="ECO:0000256" key="8">
    <source>
        <dbReference type="SAM" id="Phobius"/>
    </source>
</evidence>
<evidence type="ECO:0000256" key="3">
    <source>
        <dbReference type="ARBA" id="ARBA00022676"/>
    </source>
</evidence>
<keyword evidence="5 8" id="KW-0812">Transmembrane</keyword>
<dbReference type="GO" id="GO:0009103">
    <property type="term" value="P:lipopolysaccharide biosynthetic process"/>
    <property type="evidence" value="ECO:0007669"/>
    <property type="project" value="UniProtKB-ARBA"/>
</dbReference>
<sequence length="445" mass="48966">MSAKVIHFPSRPSRLALRLEWFATDKSVLLGIWALYFALRAAVLLIDVAPTSDAEWYYARAASLAAGLGYLDNSGAPTAFWPAGWPIALGLTFSRFGTSLVTLGLFNLVSAMLIGVTTLALGRRLFGSEGAARAGLLMLAVYPNAIGYVPLALTEVFYTALLMAGCWVVVTRTNRWQLVSAGLLFGFATLVKAQTLVVVPLLFAIDWLRMGQVWQRLPRLLTEGLMVLGIAVLTVLPWTIRNEVQLGHWIAVSTNGGYTLLTGNHDTATGDYTPGAPVVKELMARPGLNEVTRDAEAGRLGIAWITQNPDRFLALAPKKLARLWLPDGEAEWAYQGGAPGYARFEIVYRAVRVLNQGYYAALMLTFAAAFFVMIARRRRDGQRWIGWWLLPYGIALYPTLICLGFSGQSRFHYPVMPWVCITAGWLVMTALGRLGERTALKPTLH</sequence>
<evidence type="ECO:0000313" key="9">
    <source>
        <dbReference type="EMBL" id="KMS55441.1"/>
    </source>
</evidence>
<dbReference type="RefSeq" id="WP_059152072.1">
    <property type="nucleotide sequence ID" value="NZ_KQ130454.1"/>
</dbReference>
<dbReference type="PANTHER" id="PTHR33908:SF11">
    <property type="entry name" value="MEMBRANE PROTEIN"/>
    <property type="match status" value="1"/>
</dbReference>
<feature type="transmembrane region" description="Helical" evidence="8">
    <location>
        <begin position="100"/>
        <end position="121"/>
    </location>
</feature>
<keyword evidence="10" id="KW-1185">Reference proteome</keyword>